<dbReference type="PANTHER" id="PTHR23005:SF4">
    <property type="entry name" value="OXYGEN-REGULATED PROTEIN 1"/>
    <property type="match status" value="1"/>
</dbReference>
<dbReference type="GO" id="GO:0060041">
    <property type="term" value="P:retina development in camera-type eye"/>
    <property type="evidence" value="ECO:0007669"/>
    <property type="project" value="TreeGrafter"/>
</dbReference>
<accession>A0A6P8GLV5</accession>
<dbReference type="InterPro" id="IPR003533">
    <property type="entry name" value="Doublecortin_dom"/>
</dbReference>
<dbReference type="SUPFAM" id="SSF89837">
    <property type="entry name" value="Doublecortin (DC)"/>
    <property type="match status" value="2"/>
</dbReference>
<dbReference type="GO" id="GO:0042461">
    <property type="term" value="P:photoreceptor cell development"/>
    <property type="evidence" value="ECO:0007669"/>
    <property type="project" value="TreeGrafter"/>
</dbReference>
<evidence type="ECO:0000256" key="2">
    <source>
        <dbReference type="ARBA" id="ARBA00004496"/>
    </source>
</evidence>
<dbReference type="RefSeq" id="XP_031439888.1">
    <property type="nucleotide sequence ID" value="XM_031584028.2"/>
</dbReference>
<dbReference type="OrthoDB" id="9895813at2759"/>
<organism evidence="8 9">
    <name type="scientific">Clupea harengus</name>
    <name type="common">Atlantic herring</name>
    <dbReference type="NCBI Taxonomy" id="7950"/>
    <lineage>
        <taxon>Eukaryota</taxon>
        <taxon>Metazoa</taxon>
        <taxon>Chordata</taxon>
        <taxon>Craniata</taxon>
        <taxon>Vertebrata</taxon>
        <taxon>Euteleostomi</taxon>
        <taxon>Actinopterygii</taxon>
        <taxon>Neopterygii</taxon>
        <taxon>Teleostei</taxon>
        <taxon>Clupei</taxon>
        <taxon>Clupeiformes</taxon>
        <taxon>Clupeoidei</taxon>
        <taxon>Clupeidae</taxon>
        <taxon>Clupea</taxon>
    </lineage>
</organism>
<evidence type="ECO:0000256" key="6">
    <source>
        <dbReference type="SAM" id="MobiDB-lite"/>
    </source>
</evidence>
<dbReference type="GO" id="GO:0035556">
    <property type="term" value="P:intracellular signal transduction"/>
    <property type="evidence" value="ECO:0007669"/>
    <property type="project" value="InterPro"/>
</dbReference>
<dbReference type="Proteomes" id="UP000515152">
    <property type="component" value="Chromosome 17"/>
</dbReference>
<reference evidence="9" key="1">
    <citation type="submission" date="2025-08" db="UniProtKB">
        <authorList>
            <consortium name="RefSeq"/>
        </authorList>
    </citation>
    <scope>IDENTIFICATION</scope>
</reference>
<keyword evidence="5" id="KW-0966">Cell projection</keyword>
<evidence type="ECO:0000256" key="5">
    <source>
        <dbReference type="ARBA" id="ARBA00023273"/>
    </source>
</evidence>
<dbReference type="GO" id="GO:0005930">
    <property type="term" value="C:axoneme"/>
    <property type="evidence" value="ECO:0007669"/>
    <property type="project" value="TreeGrafter"/>
</dbReference>
<dbReference type="SMART" id="SM00537">
    <property type="entry name" value="DCX"/>
    <property type="match status" value="2"/>
</dbReference>
<feature type="region of interest" description="Disordered" evidence="6">
    <location>
        <begin position="1"/>
        <end position="24"/>
    </location>
</feature>
<evidence type="ECO:0000313" key="9">
    <source>
        <dbReference type="RefSeq" id="XP_031439888.1"/>
    </source>
</evidence>
<dbReference type="Pfam" id="PF03607">
    <property type="entry name" value="DCX"/>
    <property type="match status" value="2"/>
</dbReference>
<dbReference type="PANTHER" id="PTHR23005">
    <property type="entry name" value="RETINITIS PIGMENTOSA 1 PROTEIN"/>
    <property type="match status" value="1"/>
</dbReference>
<gene>
    <name evidence="9" type="primary">LOC105894737</name>
</gene>
<evidence type="ECO:0000256" key="1">
    <source>
        <dbReference type="ARBA" id="ARBA00004316"/>
    </source>
</evidence>
<dbReference type="InterPro" id="IPR036572">
    <property type="entry name" value="Doublecortin_dom_sf"/>
</dbReference>
<dbReference type="GeneID" id="105894737"/>
<evidence type="ECO:0000259" key="7">
    <source>
        <dbReference type="PROSITE" id="PS50309"/>
    </source>
</evidence>
<sequence length="313" mass="35391">MSDEGPSPRHGPPQALSSGSGRTNMTAWRQPYLHEPISSKHVCFYKSGDTQFSGLPVVINNRTFKTFESLLDSLSRRVPLPFGVRHITTPRGHTTVRSLDQLHHGHSYICSDQRTVKPVDLERARRRPPPWYHARPASGPRRKALTKQRVEIRPRRRRHGRGSTPHLLSTPKRLVVFRNGEPEEKHTLLLQKRNARSFEALLDYVSEVMHFPVVKLYMPDGRRVDGLPALILCFGVLVAAGREPFKAGYYDIQRPTAPTWLPAKRAGTKWVHPSRRKKKSGSSSLKSRIFSPSSERFFVNQIHHSAAGSGGEG</sequence>
<protein>
    <submittedName>
        <fullName evidence="9">Oxygen-regulated protein 1</fullName>
    </submittedName>
</protein>
<feature type="domain" description="Doublecortin" evidence="7">
    <location>
        <begin position="172"/>
        <end position="251"/>
    </location>
</feature>
<feature type="compositionally biased region" description="Polar residues" evidence="6">
    <location>
        <begin position="15"/>
        <end position="24"/>
    </location>
</feature>
<proteinExistence type="predicted"/>
<feature type="domain" description="Doublecortin" evidence="7">
    <location>
        <begin position="40"/>
        <end position="122"/>
    </location>
</feature>
<keyword evidence="8" id="KW-1185">Reference proteome</keyword>
<dbReference type="AlphaFoldDB" id="A0A6P8GLV5"/>
<name>A0A6P8GLV5_CLUHA</name>
<feature type="region of interest" description="Disordered" evidence="6">
    <location>
        <begin position="128"/>
        <end position="165"/>
    </location>
</feature>
<keyword evidence="4" id="KW-0677">Repeat</keyword>
<dbReference type="GO" id="GO:0035082">
    <property type="term" value="P:axoneme assembly"/>
    <property type="evidence" value="ECO:0007669"/>
    <property type="project" value="TreeGrafter"/>
</dbReference>
<dbReference type="KEGG" id="char:105894737"/>
<keyword evidence="3" id="KW-0963">Cytoplasm</keyword>
<dbReference type="PROSITE" id="PS50309">
    <property type="entry name" value="DC"/>
    <property type="match status" value="2"/>
</dbReference>
<evidence type="ECO:0000256" key="3">
    <source>
        <dbReference type="ARBA" id="ARBA00022490"/>
    </source>
</evidence>
<dbReference type="GO" id="GO:0043005">
    <property type="term" value="C:neuron projection"/>
    <property type="evidence" value="ECO:0007669"/>
    <property type="project" value="UniProtKB-ARBA"/>
</dbReference>
<dbReference type="Gene3D" id="3.10.20.230">
    <property type="entry name" value="Doublecortin domain"/>
    <property type="match status" value="2"/>
</dbReference>
<comment type="subcellular location">
    <subcellularLocation>
        <location evidence="1">Cell projection</location>
    </subcellularLocation>
    <subcellularLocation>
        <location evidence="2">Cytoplasm</location>
    </subcellularLocation>
</comment>
<evidence type="ECO:0000313" key="8">
    <source>
        <dbReference type="Proteomes" id="UP000515152"/>
    </source>
</evidence>
<evidence type="ECO:0000256" key="4">
    <source>
        <dbReference type="ARBA" id="ARBA00022737"/>
    </source>
</evidence>
<dbReference type="FunFam" id="3.10.20.230:FF:000006">
    <property type="entry name" value="Oxygen-regulated protein 1"/>
    <property type="match status" value="1"/>
</dbReference>